<accession>A0A0X8GZA0</accession>
<dbReference type="AlphaFoldDB" id="A0A0X8GZA0"/>
<name>A0A0X8GZA0_9FIRM</name>
<feature type="region of interest" description="Disordered" evidence="1">
    <location>
        <begin position="46"/>
        <end position="66"/>
    </location>
</feature>
<evidence type="ECO:0008006" key="4">
    <source>
        <dbReference type="Google" id="ProtNLM"/>
    </source>
</evidence>
<dbReference type="EMBL" id="CP013213">
    <property type="protein sequence ID" value="AMC93190.1"/>
    <property type="molecule type" value="Genomic_DNA"/>
</dbReference>
<dbReference type="STRING" id="1514105.AOC36_04140"/>
<evidence type="ECO:0000313" key="3">
    <source>
        <dbReference type="Proteomes" id="UP000063781"/>
    </source>
</evidence>
<proteinExistence type="predicted"/>
<reference evidence="2 3" key="1">
    <citation type="submission" date="2015-10" db="EMBL/GenBank/DDBJ databases">
        <title>Erysipelothrix larvae sp. LV19 isolated from the larval gut of the rhinoceros beetle, Trypoxylus dichotomus.</title>
        <authorList>
            <person name="Lim S."/>
            <person name="Kim B.-C."/>
        </authorList>
    </citation>
    <scope>NUCLEOTIDE SEQUENCE [LARGE SCALE GENOMIC DNA]</scope>
    <source>
        <strain evidence="2 3">LV19</strain>
    </source>
</reference>
<evidence type="ECO:0000313" key="2">
    <source>
        <dbReference type="EMBL" id="AMC93190.1"/>
    </source>
</evidence>
<evidence type="ECO:0000256" key="1">
    <source>
        <dbReference type="SAM" id="MobiDB-lite"/>
    </source>
</evidence>
<dbReference type="Proteomes" id="UP000063781">
    <property type="component" value="Chromosome"/>
</dbReference>
<organism evidence="2 3">
    <name type="scientific">Erysipelothrix larvae</name>
    <dbReference type="NCBI Taxonomy" id="1514105"/>
    <lineage>
        <taxon>Bacteria</taxon>
        <taxon>Bacillati</taxon>
        <taxon>Bacillota</taxon>
        <taxon>Erysipelotrichia</taxon>
        <taxon>Erysipelotrichales</taxon>
        <taxon>Erysipelotrichaceae</taxon>
        <taxon>Erysipelothrix</taxon>
    </lineage>
</organism>
<dbReference type="KEGG" id="erl:AOC36_04140"/>
<keyword evidence="3" id="KW-1185">Reference proteome</keyword>
<gene>
    <name evidence="2" type="ORF">AOC36_04140</name>
</gene>
<dbReference type="RefSeq" id="WP_067631716.1">
    <property type="nucleotide sequence ID" value="NZ_CP013213.1"/>
</dbReference>
<protein>
    <recommendedName>
        <fullName evidence="4">Group II intron reverse transcriptase/maturase</fullName>
    </recommendedName>
</protein>
<feature type="compositionally biased region" description="Polar residues" evidence="1">
    <location>
        <begin position="56"/>
        <end position="66"/>
    </location>
</feature>
<sequence>MSELLERVLDNNNLNQAYLKVKANKGVGGVDGMDMDTLLEYLKENGESIKQKHQRPQIQTTTSIES</sequence>